<evidence type="ECO:0000256" key="3">
    <source>
        <dbReference type="ARBA" id="ARBA00022989"/>
    </source>
</evidence>
<evidence type="ECO:0000256" key="1">
    <source>
        <dbReference type="ARBA" id="ARBA00004141"/>
    </source>
</evidence>
<comment type="subcellular location">
    <subcellularLocation>
        <location evidence="1">Membrane</location>
        <topology evidence="1">Multi-pass membrane protein</topology>
    </subcellularLocation>
</comment>
<sequence length="159" mass="16986">MEDEINGAVPCSSLAVDSILRVGTAGAIWGLCMGPYDARKQGLSGVTRASFVAKAVGKFGFQYGLVAGIYMITRCGIQRYRRQKIGPMREEVICQEPYNFKLLHAAIQSFQYECGVNGLVAGALAGAAFAARTRSWTQVIGMAGLVSVFSAAADYSRTS</sequence>
<keyword evidence="3" id="KW-1133">Transmembrane helix</keyword>
<gene>
    <name evidence="5" type="primary">OEP164</name>
    <name evidence="5" type="ORF">CFP56_040525</name>
</gene>
<accession>A0AAW0LJW2</accession>
<dbReference type="PANTHER" id="PTHR14110">
    <property type="entry name" value="MITOCHONDRIAL IMPORT INNER MEMBRANE TRANSLOCASE SUBUNIT TIM22"/>
    <property type="match status" value="1"/>
</dbReference>
<dbReference type="GO" id="GO:0008320">
    <property type="term" value="F:protein transmembrane transporter activity"/>
    <property type="evidence" value="ECO:0007669"/>
    <property type="project" value="TreeGrafter"/>
</dbReference>
<keyword evidence="6" id="KW-1185">Reference proteome</keyword>
<protein>
    <submittedName>
        <fullName evidence="5">Outer envelope pore protein 16-4</fullName>
    </submittedName>
</protein>
<dbReference type="GO" id="GO:0042721">
    <property type="term" value="C:TIM22 mitochondrial import inner membrane insertion complex"/>
    <property type="evidence" value="ECO:0007669"/>
    <property type="project" value="InterPro"/>
</dbReference>
<comment type="caution">
    <text evidence="5">The sequence shown here is derived from an EMBL/GenBank/DDBJ whole genome shotgun (WGS) entry which is preliminary data.</text>
</comment>
<keyword evidence="2" id="KW-0812">Transmembrane</keyword>
<dbReference type="GO" id="GO:0045039">
    <property type="term" value="P:protein insertion into mitochondrial inner membrane"/>
    <property type="evidence" value="ECO:0007669"/>
    <property type="project" value="InterPro"/>
</dbReference>
<proteinExistence type="predicted"/>
<dbReference type="GO" id="GO:0030943">
    <property type="term" value="F:mitochondrion targeting sequence binding"/>
    <property type="evidence" value="ECO:0007669"/>
    <property type="project" value="TreeGrafter"/>
</dbReference>
<keyword evidence="4" id="KW-0472">Membrane</keyword>
<name>A0AAW0LJW2_QUESU</name>
<dbReference type="Proteomes" id="UP000237347">
    <property type="component" value="Unassembled WGS sequence"/>
</dbReference>
<dbReference type="InterPro" id="IPR039175">
    <property type="entry name" value="TIM22"/>
</dbReference>
<evidence type="ECO:0000256" key="2">
    <source>
        <dbReference type="ARBA" id="ARBA00022692"/>
    </source>
</evidence>
<dbReference type="PANTHER" id="PTHR14110:SF5">
    <property type="entry name" value="OUTER ENVELOPE PORE PROTEIN 16-4, CHLOROPLASTIC"/>
    <property type="match status" value="1"/>
</dbReference>
<organism evidence="5 6">
    <name type="scientific">Quercus suber</name>
    <name type="common">Cork oak</name>
    <dbReference type="NCBI Taxonomy" id="58331"/>
    <lineage>
        <taxon>Eukaryota</taxon>
        <taxon>Viridiplantae</taxon>
        <taxon>Streptophyta</taxon>
        <taxon>Embryophyta</taxon>
        <taxon>Tracheophyta</taxon>
        <taxon>Spermatophyta</taxon>
        <taxon>Magnoliopsida</taxon>
        <taxon>eudicotyledons</taxon>
        <taxon>Gunneridae</taxon>
        <taxon>Pentapetalae</taxon>
        <taxon>rosids</taxon>
        <taxon>fabids</taxon>
        <taxon>Fagales</taxon>
        <taxon>Fagaceae</taxon>
        <taxon>Quercus</taxon>
    </lineage>
</organism>
<dbReference type="AlphaFoldDB" id="A0AAW0LJW2"/>
<evidence type="ECO:0000313" key="6">
    <source>
        <dbReference type="Proteomes" id="UP000237347"/>
    </source>
</evidence>
<evidence type="ECO:0000313" key="5">
    <source>
        <dbReference type="EMBL" id="KAK7851928.1"/>
    </source>
</evidence>
<evidence type="ECO:0000256" key="4">
    <source>
        <dbReference type="ARBA" id="ARBA00023136"/>
    </source>
</evidence>
<dbReference type="EMBL" id="PKMF04000081">
    <property type="protein sequence ID" value="KAK7851928.1"/>
    <property type="molecule type" value="Genomic_DNA"/>
</dbReference>
<reference evidence="5 6" key="1">
    <citation type="journal article" date="2018" name="Sci. Data">
        <title>The draft genome sequence of cork oak.</title>
        <authorList>
            <person name="Ramos A.M."/>
            <person name="Usie A."/>
            <person name="Barbosa P."/>
            <person name="Barros P.M."/>
            <person name="Capote T."/>
            <person name="Chaves I."/>
            <person name="Simoes F."/>
            <person name="Abreu I."/>
            <person name="Carrasquinho I."/>
            <person name="Faro C."/>
            <person name="Guimaraes J.B."/>
            <person name="Mendonca D."/>
            <person name="Nobrega F."/>
            <person name="Rodrigues L."/>
            <person name="Saibo N.J.M."/>
            <person name="Varela M.C."/>
            <person name="Egas C."/>
            <person name="Matos J."/>
            <person name="Miguel C.M."/>
            <person name="Oliveira M.M."/>
            <person name="Ricardo C.P."/>
            <person name="Goncalves S."/>
        </authorList>
    </citation>
    <scope>NUCLEOTIDE SEQUENCE [LARGE SCALE GENOMIC DNA]</scope>
    <source>
        <strain evidence="6">cv. HL8</strain>
    </source>
</reference>